<comment type="cofactor">
    <cofactor evidence="7">
        <name>heme</name>
        <dbReference type="ChEBI" id="CHEBI:30413"/>
    </cofactor>
</comment>
<name>R7VGV1_CAPTE</name>
<keyword evidence="9" id="KW-0812">Transmembrane</keyword>
<gene>
    <name evidence="10" type="ORF">CAPTEDRAFT_209906</name>
</gene>
<dbReference type="InterPro" id="IPR017972">
    <property type="entry name" value="Cyt_P450_CS"/>
</dbReference>
<keyword evidence="3 7" id="KW-0479">Metal-binding</keyword>
<reference evidence="12" key="1">
    <citation type="submission" date="2012-12" db="EMBL/GenBank/DDBJ databases">
        <authorList>
            <person name="Hellsten U."/>
            <person name="Grimwood J."/>
            <person name="Chapman J.A."/>
            <person name="Shapiro H."/>
            <person name="Aerts A."/>
            <person name="Otillar R.P."/>
            <person name="Terry A.Y."/>
            <person name="Boore J.L."/>
            <person name="Simakov O."/>
            <person name="Marletaz F."/>
            <person name="Cho S.-J."/>
            <person name="Edsinger-Gonzales E."/>
            <person name="Havlak P."/>
            <person name="Kuo D.-H."/>
            <person name="Larsson T."/>
            <person name="Lv J."/>
            <person name="Arendt D."/>
            <person name="Savage R."/>
            <person name="Osoegawa K."/>
            <person name="de Jong P."/>
            <person name="Lindberg D.R."/>
            <person name="Seaver E.C."/>
            <person name="Weisblat D.A."/>
            <person name="Putnam N.H."/>
            <person name="Grigoriev I.V."/>
            <person name="Rokhsar D.S."/>
        </authorList>
    </citation>
    <scope>NUCLEOTIDE SEQUENCE</scope>
    <source>
        <strain evidence="12">I ESC-2004</strain>
    </source>
</reference>
<dbReference type="Pfam" id="PF00067">
    <property type="entry name" value="p450"/>
    <property type="match status" value="2"/>
</dbReference>
<feature type="binding site" description="axial binding residue" evidence="7">
    <location>
        <position position="409"/>
    </location>
    <ligand>
        <name>heme</name>
        <dbReference type="ChEBI" id="CHEBI:30413"/>
    </ligand>
    <ligandPart>
        <name>Fe</name>
        <dbReference type="ChEBI" id="CHEBI:18248"/>
    </ligandPart>
</feature>
<keyword evidence="9" id="KW-0472">Membrane</keyword>
<evidence type="ECO:0000313" key="12">
    <source>
        <dbReference type="Proteomes" id="UP000014760"/>
    </source>
</evidence>
<dbReference type="GO" id="GO:0042448">
    <property type="term" value="P:progesterone metabolic process"/>
    <property type="evidence" value="ECO:0007669"/>
    <property type="project" value="TreeGrafter"/>
</dbReference>
<dbReference type="PANTHER" id="PTHR24289:SF1">
    <property type="entry name" value="STEROID 17-ALPHA-HYDROXYLASE_17,20 LYASE"/>
    <property type="match status" value="1"/>
</dbReference>
<evidence type="ECO:0000256" key="1">
    <source>
        <dbReference type="ARBA" id="ARBA00010617"/>
    </source>
</evidence>
<evidence type="ECO:0008006" key="13">
    <source>
        <dbReference type="Google" id="ProtNLM"/>
    </source>
</evidence>
<protein>
    <recommendedName>
        <fullName evidence="13">Cytochrome P450</fullName>
    </recommendedName>
</protein>
<keyword evidence="4 8" id="KW-0560">Oxidoreductase</keyword>
<reference evidence="11" key="3">
    <citation type="submission" date="2015-06" db="UniProtKB">
        <authorList>
            <consortium name="EnsemblMetazoa"/>
        </authorList>
    </citation>
    <scope>IDENTIFICATION</scope>
</reference>
<accession>R7VGV1</accession>
<dbReference type="EnsemblMetazoa" id="CapteT209906">
    <property type="protein sequence ID" value="CapteP209906"/>
    <property type="gene ID" value="CapteG209906"/>
</dbReference>
<dbReference type="PROSITE" id="PS00086">
    <property type="entry name" value="CYTOCHROME_P450"/>
    <property type="match status" value="1"/>
</dbReference>
<dbReference type="PANTHER" id="PTHR24289">
    <property type="entry name" value="STEROID 17-ALPHA-HYDROXYLASE/17,20 LYASE"/>
    <property type="match status" value="1"/>
</dbReference>
<evidence type="ECO:0000313" key="11">
    <source>
        <dbReference type="EnsemblMetazoa" id="CapteP209906"/>
    </source>
</evidence>
<keyword evidence="2 7" id="KW-0349">Heme</keyword>
<dbReference type="Proteomes" id="UP000014760">
    <property type="component" value="Unassembled WGS sequence"/>
</dbReference>
<dbReference type="GO" id="GO:0005506">
    <property type="term" value="F:iron ion binding"/>
    <property type="evidence" value="ECO:0007669"/>
    <property type="project" value="InterPro"/>
</dbReference>
<dbReference type="PRINTS" id="PR00463">
    <property type="entry name" value="EP450I"/>
</dbReference>
<keyword evidence="9" id="KW-1133">Transmembrane helix</keyword>
<dbReference type="SUPFAM" id="SSF48264">
    <property type="entry name" value="Cytochrome P450"/>
    <property type="match status" value="1"/>
</dbReference>
<dbReference type="GO" id="GO:0020037">
    <property type="term" value="F:heme binding"/>
    <property type="evidence" value="ECO:0007669"/>
    <property type="project" value="InterPro"/>
</dbReference>
<dbReference type="InterPro" id="IPR001128">
    <property type="entry name" value="Cyt_P450"/>
</dbReference>
<keyword evidence="12" id="KW-1185">Reference proteome</keyword>
<dbReference type="EMBL" id="KB293747">
    <property type="protein sequence ID" value="ELU15536.1"/>
    <property type="molecule type" value="Genomic_DNA"/>
</dbReference>
<dbReference type="STRING" id="283909.R7VGV1"/>
<evidence type="ECO:0000256" key="9">
    <source>
        <dbReference type="SAM" id="Phobius"/>
    </source>
</evidence>
<evidence type="ECO:0000256" key="6">
    <source>
        <dbReference type="ARBA" id="ARBA00023033"/>
    </source>
</evidence>
<evidence type="ECO:0000256" key="3">
    <source>
        <dbReference type="ARBA" id="ARBA00022723"/>
    </source>
</evidence>
<comment type="similarity">
    <text evidence="1 8">Belongs to the cytochrome P450 family.</text>
</comment>
<reference evidence="10 12" key="2">
    <citation type="journal article" date="2013" name="Nature">
        <title>Insights into bilaterian evolution from three spiralian genomes.</title>
        <authorList>
            <person name="Simakov O."/>
            <person name="Marletaz F."/>
            <person name="Cho S.J."/>
            <person name="Edsinger-Gonzales E."/>
            <person name="Havlak P."/>
            <person name="Hellsten U."/>
            <person name="Kuo D.H."/>
            <person name="Larsson T."/>
            <person name="Lv J."/>
            <person name="Arendt D."/>
            <person name="Savage R."/>
            <person name="Osoegawa K."/>
            <person name="de Jong P."/>
            <person name="Grimwood J."/>
            <person name="Chapman J.A."/>
            <person name="Shapiro H."/>
            <person name="Aerts A."/>
            <person name="Otillar R.P."/>
            <person name="Terry A.Y."/>
            <person name="Boore J.L."/>
            <person name="Grigoriev I.V."/>
            <person name="Lindberg D.R."/>
            <person name="Seaver E.C."/>
            <person name="Weisblat D.A."/>
            <person name="Putnam N.H."/>
            <person name="Rokhsar D.S."/>
        </authorList>
    </citation>
    <scope>NUCLEOTIDE SEQUENCE</scope>
    <source>
        <strain evidence="10 12">I ESC-2004</strain>
    </source>
</reference>
<dbReference type="OMA" id="WHEARED"/>
<keyword evidence="6 8" id="KW-0503">Monooxygenase</keyword>
<dbReference type="AlphaFoldDB" id="R7VGV1"/>
<dbReference type="EMBL" id="AMQN01017992">
    <property type="status" value="NOT_ANNOTATED_CDS"/>
    <property type="molecule type" value="Genomic_DNA"/>
</dbReference>
<sequence>MESYWITALCSFGAIILSAIWIRRRSWEQLPNYRGLPVFGNMFQVKRERPELTFTEWAKDLGPVFSVKMLLKQFVVLISFEAIYEALVKKGKSFSDRATKDAFRMGKLSDQFVNIVSMPANSTWVKLRKVCHKKIKMYDTGMKRIEDISTGTINHLIEAFKNTKQESFNPSDYIYMYNTVMNTIMTLLLCRTFSTDSGIFKKIAHFEQGFRLNILPAGRGAELDFCPWLRFFGNETYKQIQSLVEVRNQIWELIKEEALRGDKLLQENEEDVRLVTALKDAMAEEDSELSEKNLRGAVIIDIVFAGTSTTSNSLCIYLNIITRHPEVQTKLQEEVDKVVGSEIMATIPELLRYSSVAPLGATHMSHEDTDIQGKNPQPERFLGDDGGLVSASHHNRRHLMPFGAGPRVCLGEVLAKSRIFLIITSLAQKFDILPGKVSAPCDPRLLLHGAVLSSAKFEIVAKQRM</sequence>
<dbReference type="GO" id="GO:0042446">
    <property type="term" value="P:hormone biosynthetic process"/>
    <property type="evidence" value="ECO:0007669"/>
    <property type="project" value="TreeGrafter"/>
</dbReference>
<dbReference type="OrthoDB" id="1055148at2759"/>
<evidence type="ECO:0000256" key="7">
    <source>
        <dbReference type="PIRSR" id="PIRSR602401-1"/>
    </source>
</evidence>
<evidence type="ECO:0000313" key="10">
    <source>
        <dbReference type="EMBL" id="ELU15536.1"/>
    </source>
</evidence>
<dbReference type="GO" id="GO:0004508">
    <property type="term" value="F:steroid 17-alpha-monooxygenase activity"/>
    <property type="evidence" value="ECO:0007669"/>
    <property type="project" value="TreeGrafter"/>
</dbReference>
<keyword evidence="5 7" id="KW-0408">Iron</keyword>
<dbReference type="InterPro" id="IPR036396">
    <property type="entry name" value="Cyt_P450_sf"/>
</dbReference>
<evidence type="ECO:0000256" key="2">
    <source>
        <dbReference type="ARBA" id="ARBA00022617"/>
    </source>
</evidence>
<organism evidence="10">
    <name type="scientific">Capitella teleta</name>
    <name type="common">Polychaete worm</name>
    <dbReference type="NCBI Taxonomy" id="283909"/>
    <lineage>
        <taxon>Eukaryota</taxon>
        <taxon>Metazoa</taxon>
        <taxon>Spiralia</taxon>
        <taxon>Lophotrochozoa</taxon>
        <taxon>Annelida</taxon>
        <taxon>Polychaeta</taxon>
        <taxon>Sedentaria</taxon>
        <taxon>Scolecida</taxon>
        <taxon>Capitellidae</taxon>
        <taxon>Capitella</taxon>
    </lineage>
</organism>
<evidence type="ECO:0000256" key="8">
    <source>
        <dbReference type="RuleBase" id="RU000461"/>
    </source>
</evidence>
<dbReference type="PRINTS" id="PR00385">
    <property type="entry name" value="P450"/>
</dbReference>
<evidence type="ECO:0000256" key="5">
    <source>
        <dbReference type="ARBA" id="ARBA00023004"/>
    </source>
</evidence>
<dbReference type="InterPro" id="IPR002401">
    <property type="entry name" value="Cyt_P450_E_grp-I"/>
</dbReference>
<dbReference type="Gene3D" id="1.10.630.10">
    <property type="entry name" value="Cytochrome P450"/>
    <property type="match status" value="1"/>
</dbReference>
<proteinExistence type="inferred from homology"/>
<evidence type="ECO:0000256" key="4">
    <source>
        <dbReference type="ARBA" id="ARBA00023002"/>
    </source>
</evidence>
<dbReference type="HOGENOM" id="CLU_001570_22_0_1"/>
<feature type="transmembrane region" description="Helical" evidence="9">
    <location>
        <begin position="6"/>
        <end position="22"/>
    </location>
</feature>